<dbReference type="OrthoDB" id="2455375at2"/>
<keyword evidence="1" id="KW-0812">Transmembrane</keyword>
<protein>
    <submittedName>
        <fullName evidence="2">Uncharacterized protein</fullName>
    </submittedName>
</protein>
<dbReference type="RefSeq" id="WP_138197270.1">
    <property type="nucleotide sequence ID" value="NZ_VCIW01000022.1"/>
</dbReference>
<dbReference type="EMBL" id="VCIW01000022">
    <property type="protein sequence ID" value="TLS49293.1"/>
    <property type="molecule type" value="Genomic_DNA"/>
</dbReference>
<comment type="caution">
    <text evidence="2">The sequence shown here is derived from an EMBL/GenBank/DDBJ whole genome shotgun (WGS) entry which is preliminary data.</text>
</comment>
<keyword evidence="1" id="KW-0472">Membrane</keyword>
<keyword evidence="1" id="KW-1133">Transmembrane helix</keyword>
<feature type="transmembrane region" description="Helical" evidence="1">
    <location>
        <begin position="12"/>
        <end position="30"/>
    </location>
</feature>
<evidence type="ECO:0000256" key="1">
    <source>
        <dbReference type="SAM" id="Phobius"/>
    </source>
</evidence>
<keyword evidence="3" id="KW-1185">Reference proteome</keyword>
<feature type="transmembrane region" description="Helical" evidence="1">
    <location>
        <begin position="36"/>
        <end position="62"/>
    </location>
</feature>
<dbReference type="Proteomes" id="UP000309676">
    <property type="component" value="Unassembled WGS sequence"/>
</dbReference>
<dbReference type="AlphaFoldDB" id="A0A5R9G972"/>
<name>A0A5R9G972_9BACL</name>
<accession>A0A5R9G972</accession>
<organism evidence="2 3">
    <name type="scientific">Paenibacillus antri</name>
    <dbReference type="NCBI Taxonomy" id="2582848"/>
    <lineage>
        <taxon>Bacteria</taxon>
        <taxon>Bacillati</taxon>
        <taxon>Bacillota</taxon>
        <taxon>Bacilli</taxon>
        <taxon>Bacillales</taxon>
        <taxon>Paenibacillaceae</taxon>
        <taxon>Paenibacillus</taxon>
    </lineage>
</organism>
<gene>
    <name evidence="2" type="ORF">FE782_25905</name>
</gene>
<evidence type="ECO:0000313" key="2">
    <source>
        <dbReference type="EMBL" id="TLS49293.1"/>
    </source>
</evidence>
<feature type="transmembrane region" description="Helical" evidence="1">
    <location>
        <begin position="69"/>
        <end position="94"/>
    </location>
</feature>
<reference evidence="2 3" key="1">
    <citation type="submission" date="2019-05" db="EMBL/GenBank/DDBJ databases">
        <authorList>
            <person name="Narsing Rao M.P."/>
            <person name="Li W.J."/>
        </authorList>
    </citation>
    <scope>NUCLEOTIDE SEQUENCE [LARGE SCALE GENOMIC DNA]</scope>
    <source>
        <strain evidence="2 3">SYSU_K30003</strain>
    </source>
</reference>
<sequence length="95" mass="10556">MKKFLILTQIAYTIFLPFWFLIWGISFMGFDSGFSWLAVGIVTAIGLYPIAGLVCSVLAWVLRTRKARAAVAVNLIPMLWLLGIGVPVLLINLFP</sequence>
<evidence type="ECO:0000313" key="3">
    <source>
        <dbReference type="Proteomes" id="UP000309676"/>
    </source>
</evidence>
<proteinExistence type="predicted"/>